<dbReference type="InterPro" id="IPR010982">
    <property type="entry name" value="Lambda_DNA-bd_dom_sf"/>
</dbReference>
<organism evidence="1 2">
    <name type="scientific">Corynebacterium sphenisci DSM 44792</name>
    <dbReference type="NCBI Taxonomy" id="1437874"/>
    <lineage>
        <taxon>Bacteria</taxon>
        <taxon>Bacillati</taxon>
        <taxon>Actinomycetota</taxon>
        <taxon>Actinomycetes</taxon>
        <taxon>Mycobacteriales</taxon>
        <taxon>Corynebacteriaceae</taxon>
        <taxon>Corynebacterium</taxon>
    </lineage>
</organism>
<dbReference type="AlphaFoldDB" id="A0A1L7CXC1"/>
<dbReference type="Proteomes" id="UP000185469">
    <property type="component" value="Chromosome"/>
</dbReference>
<name>A0A1L7CXC1_9CORY</name>
<sequence length="237" mass="26321">MGEGTCTRPRCGRRPHSGGLCKPHYLAASRGLVAAGRIADDLRRLHAEGWSDQDIATAAGMHRRTVQQLRQGHRPRVRAVTAARLTAVLADPAGELRHQPRTLVDALGTRRRLRALRTAGWRAADLATATGVHAVVIYRATAGQQRRVTAGTHEAIRRFFLDHQADPVRRPTPAVAEHMWPLPMEWDPDLIDDPRARPETHGHTLKHRLREYRAGRWPACAAAPGSIEDQTRGDRHG</sequence>
<gene>
    <name evidence="1" type="ORF">CSPHI_04955</name>
</gene>
<dbReference type="OrthoDB" id="4551696at2"/>
<dbReference type="RefSeq" id="WP_075691746.1">
    <property type="nucleotide sequence ID" value="NZ_CP009248.1"/>
</dbReference>
<protein>
    <submittedName>
        <fullName evidence="1">Uncharacterized protein</fullName>
    </submittedName>
</protein>
<dbReference type="STRING" id="1437874.CSPHI_04955"/>
<evidence type="ECO:0000313" key="1">
    <source>
        <dbReference type="EMBL" id="APT90494.1"/>
    </source>
</evidence>
<dbReference type="Gene3D" id="1.10.260.40">
    <property type="entry name" value="lambda repressor-like DNA-binding domains"/>
    <property type="match status" value="1"/>
</dbReference>
<accession>A0A1L7CXC1</accession>
<keyword evidence="2" id="KW-1185">Reference proteome</keyword>
<dbReference type="KEGG" id="csph:CSPHI_04955"/>
<dbReference type="SUPFAM" id="SSF47413">
    <property type="entry name" value="lambda repressor-like DNA-binding domains"/>
    <property type="match status" value="1"/>
</dbReference>
<dbReference type="EMBL" id="CP009248">
    <property type="protein sequence ID" value="APT90494.1"/>
    <property type="molecule type" value="Genomic_DNA"/>
</dbReference>
<dbReference type="GO" id="GO:0003677">
    <property type="term" value="F:DNA binding"/>
    <property type="evidence" value="ECO:0007669"/>
    <property type="project" value="InterPro"/>
</dbReference>
<proteinExistence type="predicted"/>
<reference evidence="1 2" key="1">
    <citation type="submission" date="2014-08" db="EMBL/GenBank/DDBJ databases">
        <title>Complete genome sequence of Corynebacterium sphenisci CECT 5990(T) (=DSM 44792(T)), isolated from healthy wild penguins.</title>
        <authorList>
            <person name="Ruckert C."/>
            <person name="Albersmeier A."/>
            <person name="Winkler A."/>
            <person name="Kalinowski J."/>
        </authorList>
    </citation>
    <scope>NUCLEOTIDE SEQUENCE [LARGE SCALE GENOMIC DNA]</scope>
    <source>
        <strain evidence="1 2">DSM 44792</strain>
    </source>
</reference>
<evidence type="ECO:0000313" key="2">
    <source>
        <dbReference type="Proteomes" id="UP000185469"/>
    </source>
</evidence>